<evidence type="ECO:0000256" key="4">
    <source>
        <dbReference type="ARBA" id="ARBA00023125"/>
    </source>
</evidence>
<evidence type="ECO:0000313" key="10">
    <source>
        <dbReference type="Proteomes" id="UP001443914"/>
    </source>
</evidence>
<dbReference type="InterPro" id="IPR017930">
    <property type="entry name" value="Myb_dom"/>
</dbReference>
<dbReference type="InterPro" id="IPR009057">
    <property type="entry name" value="Homeodomain-like_sf"/>
</dbReference>
<feature type="domain" description="Myb-like" evidence="7">
    <location>
        <begin position="9"/>
        <end position="62"/>
    </location>
</feature>
<evidence type="ECO:0000256" key="5">
    <source>
        <dbReference type="ARBA" id="ARBA00023163"/>
    </source>
</evidence>
<sequence length="212" mass="24407">MGRSPCCDKTKIKKGPWSLEEDQVLKNFVSNFGNGGNWISLPKTIGLNRCGKSCRLRWLNYLRPDIKHGDFTEEEDLIIYTLYNIVGSRWSIIASKLPRRTDNDVKNYWNTKLKKKILAGKIKNNFINNGINNSQGDEYYSESYASTNSMTQVEVSSQYKGTSNNIIMSNNEEENEFWMDLFSESFDDVRVNSQLIEDKITEIASLLDVFIV</sequence>
<dbReference type="GO" id="GO:0005634">
    <property type="term" value="C:nucleus"/>
    <property type="evidence" value="ECO:0007669"/>
    <property type="project" value="UniProtKB-SubCell"/>
</dbReference>
<dbReference type="EMBL" id="JBDFQZ010000008">
    <property type="protein sequence ID" value="KAK9697560.1"/>
    <property type="molecule type" value="Genomic_DNA"/>
</dbReference>
<organism evidence="9 10">
    <name type="scientific">Saponaria officinalis</name>
    <name type="common">Common soapwort</name>
    <name type="synonym">Lychnis saponaria</name>
    <dbReference type="NCBI Taxonomy" id="3572"/>
    <lineage>
        <taxon>Eukaryota</taxon>
        <taxon>Viridiplantae</taxon>
        <taxon>Streptophyta</taxon>
        <taxon>Embryophyta</taxon>
        <taxon>Tracheophyta</taxon>
        <taxon>Spermatophyta</taxon>
        <taxon>Magnoliopsida</taxon>
        <taxon>eudicotyledons</taxon>
        <taxon>Gunneridae</taxon>
        <taxon>Pentapetalae</taxon>
        <taxon>Caryophyllales</taxon>
        <taxon>Caryophyllaceae</taxon>
        <taxon>Caryophylleae</taxon>
        <taxon>Saponaria</taxon>
    </lineage>
</organism>
<reference evidence="9" key="1">
    <citation type="submission" date="2024-03" db="EMBL/GenBank/DDBJ databases">
        <title>WGS assembly of Saponaria officinalis var. Norfolk2.</title>
        <authorList>
            <person name="Jenkins J."/>
            <person name="Shu S."/>
            <person name="Grimwood J."/>
            <person name="Barry K."/>
            <person name="Goodstein D."/>
            <person name="Schmutz J."/>
            <person name="Leebens-Mack J."/>
            <person name="Osbourn A."/>
        </authorList>
    </citation>
    <scope>NUCLEOTIDE SEQUENCE [LARGE SCALE GENOMIC DNA]</scope>
    <source>
        <strain evidence="9">JIC</strain>
    </source>
</reference>
<proteinExistence type="predicted"/>
<keyword evidence="10" id="KW-1185">Reference proteome</keyword>
<keyword evidence="2" id="KW-0677">Repeat</keyword>
<evidence type="ECO:0000259" key="8">
    <source>
        <dbReference type="PROSITE" id="PS51294"/>
    </source>
</evidence>
<dbReference type="InterPro" id="IPR001005">
    <property type="entry name" value="SANT/Myb"/>
</dbReference>
<dbReference type="PANTHER" id="PTHR48000">
    <property type="entry name" value="OS09G0431300 PROTEIN"/>
    <property type="match status" value="1"/>
</dbReference>
<accession>A0AAW1J3R5</accession>
<keyword evidence="4" id="KW-0238">DNA-binding</keyword>
<dbReference type="Proteomes" id="UP001443914">
    <property type="component" value="Unassembled WGS sequence"/>
</dbReference>
<comment type="caution">
    <text evidence="9">The sequence shown here is derived from an EMBL/GenBank/DDBJ whole genome shotgun (WGS) entry which is preliminary data.</text>
</comment>
<dbReference type="SMART" id="SM00717">
    <property type="entry name" value="SANT"/>
    <property type="match status" value="2"/>
</dbReference>
<evidence type="ECO:0000313" key="9">
    <source>
        <dbReference type="EMBL" id="KAK9697560.1"/>
    </source>
</evidence>
<evidence type="ECO:0000259" key="7">
    <source>
        <dbReference type="PROSITE" id="PS50090"/>
    </source>
</evidence>
<dbReference type="Pfam" id="PF00249">
    <property type="entry name" value="Myb_DNA-binding"/>
    <property type="match status" value="2"/>
</dbReference>
<dbReference type="AlphaFoldDB" id="A0AAW1J3R5"/>
<dbReference type="GO" id="GO:0003677">
    <property type="term" value="F:DNA binding"/>
    <property type="evidence" value="ECO:0007669"/>
    <property type="project" value="UniProtKB-KW"/>
</dbReference>
<feature type="domain" description="HTH myb-type" evidence="8">
    <location>
        <begin position="63"/>
        <end position="117"/>
    </location>
</feature>
<protein>
    <submittedName>
        <fullName evidence="9">Uncharacterized protein</fullName>
    </submittedName>
</protein>
<dbReference type="PROSITE" id="PS50090">
    <property type="entry name" value="MYB_LIKE"/>
    <property type="match status" value="2"/>
</dbReference>
<dbReference type="FunFam" id="1.10.10.60:FF:000015">
    <property type="entry name" value="Transcription factor RAX3"/>
    <property type="match status" value="1"/>
</dbReference>
<keyword evidence="6" id="KW-0539">Nucleus</keyword>
<evidence type="ECO:0000256" key="6">
    <source>
        <dbReference type="ARBA" id="ARBA00023242"/>
    </source>
</evidence>
<dbReference type="Gene3D" id="1.10.10.60">
    <property type="entry name" value="Homeodomain-like"/>
    <property type="match status" value="2"/>
</dbReference>
<keyword evidence="3" id="KW-0805">Transcription regulation</keyword>
<gene>
    <name evidence="9" type="ORF">RND81_08G045200</name>
</gene>
<feature type="domain" description="HTH myb-type" evidence="8">
    <location>
        <begin position="9"/>
        <end position="62"/>
    </location>
</feature>
<dbReference type="PANTHER" id="PTHR48000:SF67">
    <property type="entry name" value="MYB-LIKE DNA-BINDING DOMAIN CONTAINING PROTEIN, EXPRESSED"/>
    <property type="match status" value="1"/>
</dbReference>
<keyword evidence="5" id="KW-0804">Transcription</keyword>
<evidence type="ECO:0000256" key="2">
    <source>
        <dbReference type="ARBA" id="ARBA00022737"/>
    </source>
</evidence>
<evidence type="ECO:0000256" key="1">
    <source>
        <dbReference type="ARBA" id="ARBA00004123"/>
    </source>
</evidence>
<comment type="subcellular location">
    <subcellularLocation>
        <location evidence="1">Nucleus</location>
    </subcellularLocation>
</comment>
<feature type="domain" description="Myb-like" evidence="7">
    <location>
        <begin position="63"/>
        <end position="113"/>
    </location>
</feature>
<dbReference type="SUPFAM" id="SSF46689">
    <property type="entry name" value="Homeodomain-like"/>
    <property type="match status" value="1"/>
</dbReference>
<dbReference type="CDD" id="cd00167">
    <property type="entry name" value="SANT"/>
    <property type="match status" value="2"/>
</dbReference>
<evidence type="ECO:0000256" key="3">
    <source>
        <dbReference type="ARBA" id="ARBA00023015"/>
    </source>
</evidence>
<dbReference type="PROSITE" id="PS51294">
    <property type="entry name" value="HTH_MYB"/>
    <property type="match status" value="2"/>
</dbReference>
<name>A0AAW1J3R5_SAPOF</name>